<feature type="compositionally biased region" description="Basic and acidic residues" evidence="1">
    <location>
        <begin position="668"/>
        <end position="677"/>
    </location>
</feature>
<comment type="caution">
    <text evidence="2">The sequence shown here is derived from an EMBL/GenBank/DDBJ whole genome shotgun (WGS) entry which is preliminary data.</text>
</comment>
<dbReference type="GO" id="GO:0005819">
    <property type="term" value="C:spindle"/>
    <property type="evidence" value="ECO:0007669"/>
    <property type="project" value="InterPro"/>
</dbReference>
<sequence length="1248" mass="129859">MSTTTEILFNSPALHSLKREQLVKLCKIHSIKANGKNVDLIQKLRQHAQTLPKDNPLSIAARSEEHGPIPMQLAPVVVADEPTDAMDTSEDEELLRDDPIAYHNARTRPSEQWEMVMESIEELEEGSSSSQGTLTSQRTLNALGGTGEFGTANSKSSSTVGSSIKALATSLGLKRNTSSKSSTASSKHSINDNPSSSNSNATFPPPLPSDEAMDVLTQTSTPYSSLPPATSLPQTDHFTLDTNNRLSLGGASDMSEDTGEPLPGHALRPGVPAPANARLSMGYGLTAPSTPARKSQPTTTIRLISNPLDSQANSSSNKDVFATPQLKPFNTTFDITFGSPLPTPNFSGFGFGKGVTRWPPPNPDDEDDDGDRRMKGIYPTLTFSDLPPTVEVKPRVTGDDAFGSKPTTTTPTEFDSLEPKVNDSIEEDEDVAMPGALFSNPPSNLAVPAPTSPVSASPSNTLAPPKSPQPFIFGSPHHKVTNEQFSATAASVIEEMNQRLREEGVAGIDLGIIEKLHRNAKPREIRPLPGSARKSAANGTNTGEIANKFAKMHEVEFSKMEGIDSVVKRRERMLAAAANSNNSSRAGTPQEDAEKVVLGKKRKSSAIEAKPRRSSVAPKKVGANGTRVVSGGKLRVKPKVAALPGAFDFGNDDDDDEADEADVQAAERGGKRVRMDPEAPPSVEPSLEEQKAEEARLEEKRLELEKEKEAIKKKLEANRARRRSSAIHGGRKSGVGRVSGVHGRTSMGRPRQSLVKPKPKPSRFGFLSTAKNIVQSVWGRGKPPASAAPAGTTGAGSSTVSKPASKAEPVAPVKEKMGPPSFMPTRKAAAAAPAKPTSTVASGSKPASAQSTASSSNKLLKPNSTTSTAGTTSLRSRSPLPSFSPTGTTTASTRTSRMSSIASSSNAATAKSRTSTANVSSIGAKLTSKMSPPGSTVGSMGTKNSVGTGRASVASRTSTAHASGSGTGSSSSRLSRMSTSSRLFAPTASSLAKMNRNSVAGSSTLKGVAENVAQEKQQPQAALESITNSPVVAGVVSPASTAMSPGTPARPMTFSPLRHGGGIFSKPLVLPFQSGIPTPVKKKSGEVASPPSGTAQGSSATNPTGTTKVRSLNGRKPRISRSKVIARLASQRAAGTSSSAAAGASGASGSGSRPGMGPRSSSSSSGVGKTRSSLGAKVSRPRASYGGGGNLVKGRVSSVGSTASGNSVLMSAKRKARQSEYARRRSSRVRGQLVGSSPVKAPESSVEV</sequence>
<protein>
    <recommendedName>
        <fullName evidence="4">SAP domain-containing protein</fullName>
    </recommendedName>
</protein>
<dbReference type="GO" id="GO:0005874">
    <property type="term" value="C:microtubule"/>
    <property type="evidence" value="ECO:0007669"/>
    <property type="project" value="InterPro"/>
</dbReference>
<dbReference type="Pfam" id="PF16006">
    <property type="entry name" value="NUSAP"/>
    <property type="match status" value="1"/>
</dbReference>
<feature type="compositionally biased region" description="Low complexity" evidence="1">
    <location>
        <begin position="735"/>
        <end position="746"/>
    </location>
</feature>
<feature type="compositionally biased region" description="Polar residues" evidence="1">
    <location>
        <begin position="1198"/>
        <end position="1209"/>
    </location>
</feature>
<dbReference type="GO" id="GO:0000281">
    <property type="term" value="P:mitotic cytokinesis"/>
    <property type="evidence" value="ECO:0007669"/>
    <property type="project" value="InterPro"/>
</dbReference>
<feature type="region of interest" description="Disordered" evidence="1">
    <location>
        <begin position="714"/>
        <end position="982"/>
    </location>
</feature>
<feature type="compositionally biased region" description="Low complexity" evidence="1">
    <location>
        <begin position="154"/>
        <end position="163"/>
    </location>
</feature>
<gene>
    <name evidence="2" type="ORF">D9613_011118</name>
</gene>
<dbReference type="PANTHER" id="PTHR48125">
    <property type="entry name" value="LP07818P1"/>
    <property type="match status" value="1"/>
</dbReference>
<feature type="compositionally biased region" description="Basic and acidic residues" evidence="1">
    <location>
        <begin position="688"/>
        <end position="702"/>
    </location>
</feature>
<feature type="compositionally biased region" description="Low complexity" evidence="1">
    <location>
        <begin position="783"/>
        <end position="799"/>
    </location>
</feature>
<organism evidence="2 3">
    <name type="scientific">Agrocybe pediades</name>
    <dbReference type="NCBI Taxonomy" id="84607"/>
    <lineage>
        <taxon>Eukaryota</taxon>
        <taxon>Fungi</taxon>
        <taxon>Dikarya</taxon>
        <taxon>Basidiomycota</taxon>
        <taxon>Agaricomycotina</taxon>
        <taxon>Agaricomycetes</taxon>
        <taxon>Agaricomycetidae</taxon>
        <taxon>Agaricales</taxon>
        <taxon>Agaricineae</taxon>
        <taxon>Strophariaceae</taxon>
        <taxon>Agrocybe</taxon>
    </lineage>
</organism>
<feature type="compositionally biased region" description="Polar residues" evidence="1">
    <location>
        <begin position="1091"/>
        <end position="1110"/>
    </location>
</feature>
<feature type="compositionally biased region" description="Low complexity" evidence="1">
    <location>
        <begin position="178"/>
        <end position="200"/>
    </location>
</feature>
<feature type="compositionally biased region" description="Polar residues" evidence="1">
    <location>
        <begin position="837"/>
        <end position="870"/>
    </location>
</feature>
<dbReference type="AlphaFoldDB" id="A0A8H4QL74"/>
<proteinExistence type="predicted"/>
<feature type="compositionally biased region" description="Low complexity" evidence="1">
    <location>
        <begin position="1129"/>
        <end position="1145"/>
    </location>
</feature>
<dbReference type="GO" id="GO:0040001">
    <property type="term" value="P:establishment of mitotic spindle localization"/>
    <property type="evidence" value="ECO:0007669"/>
    <property type="project" value="InterPro"/>
</dbReference>
<feature type="compositionally biased region" description="Low complexity" evidence="1">
    <location>
        <begin position="954"/>
        <end position="982"/>
    </location>
</feature>
<feature type="compositionally biased region" description="Polar residues" evidence="1">
    <location>
        <begin position="216"/>
        <end position="246"/>
    </location>
</feature>
<feature type="region of interest" description="Disordered" evidence="1">
    <location>
        <begin position="278"/>
        <end position="298"/>
    </location>
</feature>
<dbReference type="InterPro" id="IPR026756">
    <property type="entry name" value="NuSAP"/>
</dbReference>
<evidence type="ECO:0000313" key="2">
    <source>
        <dbReference type="EMBL" id="KAF4612886.1"/>
    </source>
</evidence>
<name>A0A8H4QL74_9AGAR</name>
<feature type="compositionally biased region" description="Low complexity" evidence="1">
    <location>
        <begin position="446"/>
        <end position="459"/>
    </location>
</feature>
<dbReference type="PANTHER" id="PTHR48125:SF10">
    <property type="entry name" value="OS12G0136300 PROTEIN"/>
    <property type="match status" value="1"/>
</dbReference>
<dbReference type="Proteomes" id="UP000521872">
    <property type="component" value="Unassembled WGS sequence"/>
</dbReference>
<accession>A0A8H4QL74</accession>
<feature type="region of interest" description="Disordered" evidence="1">
    <location>
        <begin position="578"/>
        <end position="626"/>
    </location>
</feature>
<feature type="region of interest" description="Disordered" evidence="1">
    <location>
        <begin position="352"/>
        <end position="418"/>
    </location>
</feature>
<feature type="region of interest" description="Disordered" evidence="1">
    <location>
        <begin position="436"/>
        <end position="468"/>
    </location>
</feature>
<feature type="compositionally biased region" description="Basic residues" evidence="1">
    <location>
        <begin position="720"/>
        <end position="731"/>
    </location>
</feature>
<feature type="compositionally biased region" description="Acidic residues" evidence="1">
    <location>
        <begin position="650"/>
        <end position="662"/>
    </location>
</feature>
<evidence type="ECO:0008006" key="4">
    <source>
        <dbReference type="Google" id="ProtNLM"/>
    </source>
</evidence>
<keyword evidence="3" id="KW-1185">Reference proteome</keyword>
<feature type="region of interest" description="Disordered" evidence="1">
    <location>
        <begin position="141"/>
        <end position="265"/>
    </location>
</feature>
<feature type="region of interest" description="Disordered" evidence="1">
    <location>
        <begin position="646"/>
        <end position="702"/>
    </location>
</feature>
<reference evidence="2 3" key="1">
    <citation type="submission" date="2019-12" db="EMBL/GenBank/DDBJ databases">
        <authorList>
            <person name="Floudas D."/>
            <person name="Bentzer J."/>
            <person name="Ahren D."/>
            <person name="Johansson T."/>
            <person name="Persson P."/>
            <person name="Tunlid A."/>
        </authorList>
    </citation>
    <scope>NUCLEOTIDE SEQUENCE [LARGE SCALE GENOMIC DNA]</scope>
    <source>
        <strain evidence="2 3">CBS 102.39</strain>
    </source>
</reference>
<evidence type="ECO:0000313" key="3">
    <source>
        <dbReference type="Proteomes" id="UP000521872"/>
    </source>
</evidence>
<dbReference type="EMBL" id="JAACJL010000046">
    <property type="protein sequence ID" value="KAF4612886.1"/>
    <property type="molecule type" value="Genomic_DNA"/>
</dbReference>
<feature type="compositionally biased region" description="Polar residues" evidence="1">
    <location>
        <begin position="287"/>
        <end position="298"/>
    </location>
</feature>
<evidence type="ECO:0000256" key="1">
    <source>
        <dbReference type="SAM" id="MobiDB-lite"/>
    </source>
</evidence>
<feature type="compositionally biased region" description="Polar residues" evidence="1">
    <location>
        <begin position="928"/>
        <end position="947"/>
    </location>
</feature>
<feature type="region of interest" description="Disordered" evidence="1">
    <location>
        <begin position="1074"/>
        <end position="1248"/>
    </location>
</feature>
<feature type="compositionally biased region" description="Low complexity" evidence="1">
    <location>
        <begin position="827"/>
        <end position="836"/>
    </location>
</feature>
<feature type="compositionally biased region" description="Low complexity" evidence="1">
    <location>
        <begin position="1155"/>
        <end position="1173"/>
    </location>
</feature>
<feature type="compositionally biased region" description="Low complexity" evidence="1">
    <location>
        <begin position="871"/>
        <end position="917"/>
    </location>
</feature>